<keyword evidence="5" id="KW-0998">Cell outer membrane</keyword>
<dbReference type="KEGG" id="ppec:H9W90_09880"/>
<evidence type="ECO:0000256" key="1">
    <source>
        <dbReference type="ARBA" id="ARBA00004370"/>
    </source>
</evidence>
<dbReference type="InterPro" id="IPR039910">
    <property type="entry name" value="D15-like"/>
</dbReference>
<keyword evidence="3" id="KW-0732">Signal</keyword>
<evidence type="ECO:0000313" key="8">
    <source>
        <dbReference type="Proteomes" id="UP000515808"/>
    </source>
</evidence>
<dbReference type="PANTHER" id="PTHR12815">
    <property type="entry name" value="SORTING AND ASSEMBLY MACHINERY SAMM50 PROTEIN FAMILY MEMBER"/>
    <property type="match status" value="1"/>
</dbReference>
<dbReference type="InterPro" id="IPR000184">
    <property type="entry name" value="Bac_surfAg_D15"/>
</dbReference>
<dbReference type="AlphaFoldDB" id="A0A7G9L7A5"/>
<feature type="domain" description="Bacterial surface antigen (D15)" evidence="6">
    <location>
        <begin position="381"/>
        <end position="769"/>
    </location>
</feature>
<name>A0A7G9L7A5_9FLAO</name>
<evidence type="ECO:0000256" key="2">
    <source>
        <dbReference type="ARBA" id="ARBA00022692"/>
    </source>
</evidence>
<sequence length="769" mass="87671">MVKNNCKYIGVLLLVVVVFYSCGIKKFIPEDERLYTGATIEIDADSSVHKVADLKEDLKTVIRPKPNSKFLGMHLGLYYYYKSQKEKPSFITKWLFKRIGQEPVYQSDVDELEVEEILRNRLENYGFFYSSIGSSFKELEKEASIIYNLKVPASYKMANYKIDSMVSPIYKDIKDLTTKSPFPENMRFDLANLKLERQRLDVELKKKGYFNFNPDFLIFEADTNQYKNKRFDLFLKMKAKVPKKATIPYKLNRINIYPNYNLNDSTKVKEIRFEGKSYHQDSIFFKPKYLDDFITLKEGDFFNPATSKNTARRLSTIGAYKFVNIQYKELDTLATDNLGGLEANIFLSPLTKRAIRAELQAVTKSNNFAGPKLALTYSNRNLFKGGETLNISTNIGYETQISSGDNAGLSSLELGVKAELIFPRVIAPFSINEDFFEYSIPKTKTSIGATYLSRSKLYTLLSGNLAFGYVWNANRYITYELNPISVNYTSLSNTTAEFEEILANNSFLSRSFNQEFISGLTFSFTYNEFSNSSKTHQFYLNSTVDIAGNSISLLGKEKVAGEPKQFLGLEYAQYAKADIDARYHFNFGDKNSQTIAARLFAGYGYAYGNSDVVPFVKQYFSGGPYSVRAFNIRSLGPGTYNDEDNTNSQTIGSFFDKTGNIRLEANMEYRFPIFSFFKGAVFVDAGNVWNSVSNPDFKDSNGNERDKFTSNFINELGMGAGLGLRVDVQGFVIRFDLAAPFHDPSLEKEKRWDFRVDEPVFNFAIGYSF</sequence>
<reference evidence="7 8" key="1">
    <citation type="submission" date="2020-08" db="EMBL/GenBank/DDBJ databases">
        <title>Polaribacter sp. L12M9 isolated from gut of the Korean scallop.</title>
        <authorList>
            <person name="Jeong Y.S."/>
        </authorList>
    </citation>
    <scope>NUCLEOTIDE SEQUENCE [LARGE SCALE GENOMIC DNA]</scope>
    <source>
        <strain evidence="7 8">L12M9</strain>
    </source>
</reference>
<evidence type="ECO:0000313" key="7">
    <source>
        <dbReference type="EMBL" id="QNM84504.1"/>
    </source>
</evidence>
<dbReference type="Gene3D" id="2.40.160.50">
    <property type="entry name" value="membrane protein fhac: a member of the omp85/tpsb transporter family"/>
    <property type="match status" value="1"/>
</dbReference>
<evidence type="ECO:0000256" key="3">
    <source>
        <dbReference type="ARBA" id="ARBA00022729"/>
    </source>
</evidence>
<keyword evidence="2" id="KW-0812">Transmembrane</keyword>
<proteinExistence type="predicted"/>
<evidence type="ECO:0000256" key="5">
    <source>
        <dbReference type="ARBA" id="ARBA00023237"/>
    </source>
</evidence>
<keyword evidence="4" id="KW-0472">Membrane</keyword>
<dbReference type="Proteomes" id="UP000515808">
    <property type="component" value="Chromosome"/>
</dbReference>
<protein>
    <submittedName>
        <fullName evidence="7">BamA/TamA family outer membrane protein</fullName>
    </submittedName>
</protein>
<organism evidence="7 8">
    <name type="scientific">Polaribacter pectinis</name>
    <dbReference type="NCBI Taxonomy" id="2738844"/>
    <lineage>
        <taxon>Bacteria</taxon>
        <taxon>Pseudomonadati</taxon>
        <taxon>Bacteroidota</taxon>
        <taxon>Flavobacteriia</taxon>
        <taxon>Flavobacteriales</taxon>
        <taxon>Flavobacteriaceae</taxon>
    </lineage>
</organism>
<evidence type="ECO:0000259" key="6">
    <source>
        <dbReference type="Pfam" id="PF01103"/>
    </source>
</evidence>
<dbReference type="Pfam" id="PF01103">
    <property type="entry name" value="Omp85"/>
    <property type="match status" value="1"/>
</dbReference>
<evidence type="ECO:0000256" key="4">
    <source>
        <dbReference type="ARBA" id="ARBA00023136"/>
    </source>
</evidence>
<dbReference type="EMBL" id="CP060695">
    <property type="protein sequence ID" value="QNM84504.1"/>
    <property type="molecule type" value="Genomic_DNA"/>
</dbReference>
<gene>
    <name evidence="7" type="ORF">H9W90_09880</name>
</gene>
<accession>A0A7G9L7A5</accession>
<dbReference type="GO" id="GO:0019867">
    <property type="term" value="C:outer membrane"/>
    <property type="evidence" value="ECO:0007669"/>
    <property type="project" value="InterPro"/>
</dbReference>
<dbReference type="PANTHER" id="PTHR12815:SF47">
    <property type="entry name" value="TRANSLOCATION AND ASSEMBLY MODULE SUBUNIT TAMA"/>
    <property type="match status" value="1"/>
</dbReference>
<keyword evidence="8" id="KW-1185">Reference proteome</keyword>
<dbReference type="RefSeq" id="WP_187481437.1">
    <property type="nucleotide sequence ID" value="NZ_CP060695.1"/>
</dbReference>
<dbReference type="PROSITE" id="PS51257">
    <property type="entry name" value="PROKAR_LIPOPROTEIN"/>
    <property type="match status" value="1"/>
</dbReference>
<comment type="subcellular location">
    <subcellularLocation>
        <location evidence="1">Membrane</location>
    </subcellularLocation>
</comment>